<dbReference type="EMBL" id="CACVAU010000063">
    <property type="protein sequence ID" value="CAA6821877.1"/>
    <property type="molecule type" value="Genomic_DNA"/>
</dbReference>
<organism evidence="4">
    <name type="scientific">uncultured Sulfurovum sp</name>
    <dbReference type="NCBI Taxonomy" id="269237"/>
    <lineage>
        <taxon>Bacteria</taxon>
        <taxon>Pseudomonadati</taxon>
        <taxon>Campylobacterota</taxon>
        <taxon>Epsilonproteobacteria</taxon>
        <taxon>Campylobacterales</taxon>
        <taxon>Sulfurovaceae</taxon>
        <taxon>Sulfurovum</taxon>
        <taxon>environmental samples</taxon>
    </lineage>
</organism>
<reference evidence="4" key="1">
    <citation type="submission" date="2020-01" db="EMBL/GenBank/DDBJ databases">
        <authorList>
            <person name="Meier V. D."/>
            <person name="Meier V D."/>
        </authorList>
    </citation>
    <scope>NUCLEOTIDE SEQUENCE</scope>
    <source>
        <strain evidence="4">HLG_WM_MAG_05</strain>
    </source>
</reference>
<sequence>MLVKSIMTPVEQIAKTSPMATVRGALTLMKEHKVRSVVVDKNGDSGAYGLLTFRNVLQSIISEDGDIDLLNVYDIATLPAVSVSASLEVKYAAKMMVNSNMKRLLVLDNNQLVGIVTMSDIIEVLMENVEEL</sequence>
<dbReference type="InterPro" id="IPR000644">
    <property type="entry name" value="CBS_dom"/>
</dbReference>
<keyword evidence="1 2" id="KW-0129">CBS domain</keyword>
<dbReference type="InterPro" id="IPR051257">
    <property type="entry name" value="Diverse_CBS-Domain"/>
</dbReference>
<evidence type="ECO:0000256" key="1">
    <source>
        <dbReference type="ARBA" id="ARBA00023122"/>
    </source>
</evidence>
<feature type="domain" description="CBS" evidence="3">
    <location>
        <begin position="7"/>
        <end position="67"/>
    </location>
</feature>
<dbReference type="SMART" id="SM00116">
    <property type="entry name" value="CBS"/>
    <property type="match status" value="2"/>
</dbReference>
<dbReference type="Gene3D" id="3.10.580.10">
    <property type="entry name" value="CBS-domain"/>
    <property type="match status" value="1"/>
</dbReference>
<dbReference type="PANTHER" id="PTHR43080">
    <property type="entry name" value="CBS DOMAIN-CONTAINING PROTEIN CBSX3, MITOCHONDRIAL"/>
    <property type="match status" value="1"/>
</dbReference>
<accession>A0A6S6TUS7</accession>
<protein>
    <recommendedName>
        <fullName evidence="3">CBS domain-containing protein</fullName>
    </recommendedName>
</protein>
<feature type="domain" description="CBS" evidence="3">
    <location>
        <begin position="75"/>
        <end position="131"/>
    </location>
</feature>
<evidence type="ECO:0000256" key="2">
    <source>
        <dbReference type="PROSITE-ProRule" id="PRU00703"/>
    </source>
</evidence>
<dbReference type="Pfam" id="PF00571">
    <property type="entry name" value="CBS"/>
    <property type="match status" value="2"/>
</dbReference>
<evidence type="ECO:0000313" key="4">
    <source>
        <dbReference type="EMBL" id="CAA6821877.1"/>
    </source>
</evidence>
<gene>
    <name evidence="4" type="ORF">HELGO_WM5560</name>
</gene>
<dbReference type="SUPFAM" id="SSF54631">
    <property type="entry name" value="CBS-domain pair"/>
    <property type="match status" value="1"/>
</dbReference>
<name>A0A6S6TUS7_9BACT</name>
<evidence type="ECO:0000259" key="3">
    <source>
        <dbReference type="PROSITE" id="PS51371"/>
    </source>
</evidence>
<dbReference type="PANTHER" id="PTHR43080:SF2">
    <property type="entry name" value="CBS DOMAIN-CONTAINING PROTEIN"/>
    <property type="match status" value="1"/>
</dbReference>
<proteinExistence type="predicted"/>
<dbReference type="InterPro" id="IPR046342">
    <property type="entry name" value="CBS_dom_sf"/>
</dbReference>
<dbReference type="AlphaFoldDB" id="A0A6S6TUS7"/>
<dbReference type="PROSITE" id="PS51371">
    <property type="entry name" value="CBS"/>
    <property type="match status" value="2"/>
</dbReference>